<reference evidence="1" key="2">
    <citation type="submission" date="2021-01" db="EMBL/GenBank/DDBJ databases">
        <authorList>
            <person name="Schikora-Tamarit M.A."/>
        </authorList>
    </citation>
    <scope>NUCLEOTIDE SEQUENCE</scope>
    <source>
        <strain evidence="1">CBS6075</strain>
    </source>
</reference>
<dbReference type="EMBL" id="JAEUBE010000439">
    <property type="protein sequence ID" value="KAH3661539.1"/>
    <property type="molecule type" value="Genomic_DNA"/>
</dbReference>
<dbReference type="AlphaFoldDB" id="A0A9P8NY17"/>
<keyword evidence="2" id="KW-1185">Reference proteome</keyword>
<organism evidence="1 2">
    <name type="scientific">Ogataea philodendri</name>
    <dbReference type="NCBI Taxonomy" id="1378263"/>
    <lineage>
        <taxon>Eukaryota</taxon>
        <taxon>Fungi</taxon>
        <taxon>Dikarya</taxon>
        <taxon>Ascomycota</taxon>
        <taxon>Saccharomycotina</taxon>
        <taxon>Pichiomycetes</taxon>
        <taxon>Pichiales</taxon>
        <taxon>Pichiaceae</taxon>
        <taxon>Ogataea</taxon>
    </lineage>
</organism>
<dbReference type="OrthoDB" id="3997577at2759"/>
<comment type="caution">
    <text evidence="1">The sequence shown here is derived from an EMBL/GenBank/DDBJ whole genome shotgun (WGS) entry which is preliminary data.</text>
</comment>
<evidence type="ECO:0000313" key="2">
    <source>
        <dbReference type="Proteomes" id="UP000769157"/>
    </source>
</evidence>
<protein>
    <submittedName>
        <fullName evidence="1">Uncharacterized protein</fullName>
    </submittedName>
</protein>
<sequence length="248" mass="28638">MVQLFVVHPDLQVSDCNDCPSQNSLDKKKGEYIKNLKYYKRLTAKLSHNADVAQVPNYCLTRNTEQNVNDIIHSAEKMDDGSDDDKPTLDDVHELSHLPLSSMQISEDDFTKQGTTRVDSMSLEEKLELPANLDSRSMDEDTNNFLALKYLQIITDLSLVEYKYLQSYSKINESIKKYFSMPELTSDLEEEGCTVVSNEMEFFKKLELLLKRSRELKSQFEEKYLLPRQQVSDLIHTSTHPAQKEAVR</sequence>
<reference evidence="1" key="1">
    <citation type="journal article" date="2021" name="Open Biol.">
        <title>Shared evolutionary footprints suggest mitochondrial oxidative damage underlies multiple complex I losses in fungi.</title>
        <authorList>
            <person name="Schikora-Tamarit M.A."/>
            <person name="Marcet-Houben M."/>
            <person name="Nosek J."/>
            <person name="Gabaldon T."/>
        </authorList>
    </citation>
    <scope>NUCLEOTIDE SEQUENCE</scope>
    <source>
        <strain evidence="1">CBS6075</strain>
    </source>
</reference>
<evidence type="ECO:0000313" key="1">
    <source>
        <dbReference type="EMBL" id="KAH3661539.1"/>
    </source>
</evidence>
<dbReference type="Proteomes" id="UP000769157">
    <property type="component" value="Unassembled WGS sequence"/>
</dbReference>
<dbReference type="RefSeq" id="XP_046058652.1">
    <property type="nucleotide sequence ID" value="XM_046207668.1"/>
</dbReference>
<proteinExistence type="predicted"/>
<dbReference type="GeneID" id="70238351"/>
<accession>A0A9P8NY17</accession>
<name>A0A9P8NY17_9ASCO</name>
<gene>
    <name evidence="1" type="ORF">OGAPHI_006387</name>
</gene>